<evidence type="ECO:0000313" key="3">
    <source>
        <dbReference type="Proteomes" id="UP000828390"/>
    </source>
</evidence>
<dbReference type="EMBL" id="JAIWYP010000155">
    <property type="protein sequence ID" value="KAH3689068.1"/>
    <property type="molecule type" value="Genomic_DNA"/>
</dbReference>
<protein>
    <submittedName>
        <fullName evidence="2">Uncharacterized protein</fullName>
    </submittedName>
</protein>
<organism evidence="2 3">
    <name type="scientific">Dreissena polymorpha</name>
    <name type="common">Zebra mussel</name>
    <name type="synonym">Mytilus polymorpha</name>
    <dbReference type="NCBI Taxonomy" id="45954"/>
    <lineage>
        <taxon>Eukaryota</taxon>
        <taxon>Metazoa</taxon>
        <taxon>Spiralia</taxon>
        <taxon>Lophotrochozoa</taxon>
        <taxon>Mollusca</taxon>
        <taxon>Bivalvia</taxon>
        <taxon>Autobranchia</taxon>
        <taxon>Heteroconchia</taxon>
        <taxon>Euheterodonta</taxon>
        <taxon>Imparidentia</taxon>
        <taxon>Neoheterodontei</taxon>
        <taxon>Myida</taxon>
        <taxon>Dreissenoidea</taxon>
        <taxon>Dreissenidae</taxon>
        <taxon>Dreissena</taxon>
    </lineage>
</organism>
<keyword evidence="3" id="KW-1185">Reference proteome</keyword>
<accession>A0A9D3XXH5</accession>
<feature type="region of interest" description="Disordered" evidence="1">
    <location>
        <begin position="22"/>
        <end position="44"/>
    </location>
</feature>
<dbReference type="AlphaFoldDB" id="A0A9D3XXH5"/>
<name>A0A9D3XXH5_DREPO</name>
<evidence type="ECO:0000256" key="1">
    <source>
        <dbReference type="SAM" id="MobiDB-lite"/>
    </source>
</evidence>
<reference evidence="2" key="2">
    <citation type="submission" date="2020-11" db="EMBL/GenBank/DDBJ databases">
        <authorList>
            <person name="McCartney M.A."/>
            <person name="Auch B."/>
            <person name="Kono T."/>
            <person name="Mallez S."/>
            <person name="Becker A."/>
            <person name="Gohl D.M."/>
            <person name="Silverstein K.A.T."/>
            <person name="Koren S."/>
            <person name="Bechman K.B."/>
            <person name="Herman A."/>
            <person name="Abrahante J.E."/>
            <person name="Garbe J."/>
        </authorList>
    </citation>
    <scope>NUCLEOTIDE SEQUENCE</scope>
    <source>
        <strain evidence="2">Duluth1</strain>
        <tissue evidence="2">Whole animal</tissue>
    </source>
</reference>
<evidence type="ECO:0000313" key="2">
    <source>
        <dbReference type="EMBL" id="KAH3689068.1"/>
    </source>
</evidence>
<proteinExistence type="predicted"/>
<sequence length="129" mass="14893">MDSKTDGRTDRKSHIYKDHLRNPRRKLHLSGMMTTNQTQDKRVHQPLLKNIPTSDHDRARFELKQNGDKLWQIIGRTGSNNSAQNRSRRYYPGDIVGDCTAGHASVRLLGNNVFWNQMFPSGSELQFDL</sequence>
<reference evidence="2" key="1">
    <citation type="journal article" date="2019" name="bioRxiv">
        <title>The Genome of the Zebra Mussel, Dreissena polymorpha: A Resource for Invasive Species Research.</title>
        <authorList>
            <person name="McCartney M.A."/>
            <person name="Auch B."/>
            <person name="Kono T."/>
            <person name="Mallez S."/>
            <person name="Zhang Y."/>
            <person name="Obille A."/>
            <person name="Becker A."/>
            <person name="Abrahante J.E."/>
            <person name="Garbe J."/>
            <person name="Badalamenti J.P."/>
            <person name="Herman A."/>
            <person name="Mangelson H."/>
            <person name="Liachko I."/>
            <person name="Sullivan S."/>
            <person name="Sone E.D."/>
            <person name="Koren S."/>
            <person name="Silverstein K.A.T."/>
            <person name="Beckman K.B."/>
            <person name="Gohl D.M."/>
        </authorList>
    </citation>
    <scope>NUCLEOTIDE SEQUENCE</scope>
    <source>
        <strain evidence="2">Duluth1</strain>
        <tissue evidence="2">Whole animal</tissue>
    </source>
</reference>
<gene>
    <name evidence="2" type="ORF">DPMN_194867</name>
</gene>
<dbReference type="Proteomes" id="UP000828390">
    <property type="component" value="Unassembled WGS sequence"/>
</dbReference>
<comment type="caution">
    <text evidence="2">The sequence shown here is derived from an EMBL/GenBank/DDBJ whole genome shotgun (WGS) entry which is preliminary data.</text>
</comment>